<dbReference type="Gene3D" id="1.10.10.10">
    <property type="entry name" value="Winged helix-like DNA-binding domain superfamily/Winged helix DNA-binding domain"/>
    <property type="match status" value="1"/>
</dbReference>
<dbReference type="SMART" id="SM00448">
    <property type="entry name" value="REC"/>
    <property type="match status" value="1"/>
</dbReference>
<dbReference type="EMBL" id="SNWM01000001">
    <property type="protein sequence ID" value="TDO23972.1"/>
    <property type="molecule type" value="Genomic_DNA"/>
</dbReference>
<dbReference type="SMART" id="SM00862">
    <property type="entry name" value="Trans_reg_C"/>
    <property type="match status" value="1"/>
</dbReference>
<dbReference type="InterPro" id="IPR001867">
    <property type="entry name" value="OmpR/PhoB-type_DNA-bd"/>
</dbReference>
<dbReference type="InterPro" id="IPR001789">
    <property type="entry name" value="Sig_transdc_resp-reg_receiver"/>
</dbReference>
<feature type="modified residue" description="4-aspartylphosphate" evidence="4">
    <location>
        <position position="53"/>
    </location>
</feature>
<keyword evidence="3 5" id="KW-0238">DNA-binding</keyword>
<accession>A0A4R6INY6</accession>
<evidence type="ECO:0000313" key="8">
    <source>
        <dbReference type="EMBL" id="TDO23972.1"/>
    </source>
</evidence>
<feature type="domain" description="Response regulatory" evidence="6">
    <location>
        <begin position="4"/>
        <end position="118"/>
    </location>
</feature>
<gene>
    <name evidence="8" type="ORF">CLV32_0259</name>
</gene>
<organism evidence="8 9">
    <name type="scientific">Pedobacter duraquae</name>
    <dbReference type="NCBI Taxonomy" id="425511"/>
    <lineage>
        <taxon>Bacteria</taxon>
        <taxon>Pseudomonadati</taxon>
        <taxon>Bacteroidota</taxon>
        <taxon>Sphingobacteriia</taxon>
        <taxon>Sphingobacteriales</taxon>
        <taxon>Sphingobacteriaceae</taxon>
        <taxon>Pedobacter</taxon>
    </lineage>
</organism>
<evidence type="ECO:0000256" key="4">
    <source>
        <dbReference type="PROSITE-ProRule" id="PRU00169"/>
    </source>
</evidence>
<dbReference type="PROSITE" id="PS50110">
    <property type="entry name" value="RESPONSE_REGULATORY"/>
    <property type="match status" value="1"/>
</dbReference>
<dbReference type="SUPFAM" id="SSF52172">
    <property type="entry name" value="CheY-like"/>
    <property type="match status" value="1"/>
</dbReference>
<dbReference type="InterPro" id="IPR039420">
    <property type="entry name" value="WalR-like"/>
</dbReference>
<dbReference type="PROSITE" id="PS51755">
    <property type="entry name" value="OMPR_PHOB"/>
    <property type="match status" value="1"/>
</dbReference>
<keyword evidence="2" id="KW-0902">Two-component regulatory system</keyword>
<evidence type="ECO:0000259" key="6">
    <source>
        <dbReference type="PROSITE" id="PS50110"/>
    </source>
</evidence>
<dbReference type="GO" id="GO:0000156">
    <property type="term" value="F:phosphorelay response regulator activity"/>
    <property type="evidence" value="ECO:0007669"/>
    <property type="project" value="TreeGrafter"/>
</dbReference>
<sequence>MSHKVLYVEDEPALAQIVGDGLQSSGYELLLVKDGGRAEQAFKDFEPDICILDIMLPVLDGYEVAARFKLLNPDIPLIFLSAKTLTADVVKGFKSGGDDYLKKPFSMDELLARMEALLGRYGRKTNTGHPIKQQQYIFGKCTLDTVTQKLVTTAGEYSLSYKEAALLELLVQQKNNILERQVALQTIWGEDSYYNTRSMDVFMSHIRKMLKDEAGIQLMNIRSIGFKLICS</sequence>
<evidence type="ECO:0000256" key="2">
    <source>
        <dbReference type="ARBA" id="ARBA00023012"/>
    </source>
</evidence>
<dbReference type="Proteomes" id="UP000295499">
    <property type="component" value="Unassembled WGS sequence"/>
</dbReference>
<dbReference type="RefSeq" id="WP_133551571.1">
    <property type="nucleotide sequence ID" value="NZ_SNWM01000001.1"/>
</dbReference>
<evidence type="ECO:0000259" key="7">
    <source>
        <dbReference type="PROSITE" id="PS51755"/>
    </source>
</evidence>
<dbReference type="Pfam" id="PF00486">
    <property type="entry name" value="Trans_reg_C"/>
    <property type="match status" value="1"/>
</dbReference>
<dbReference type="Gene3D" id="6.10.250.690">
    <property type="match status" value="1"/>
</dbReference>
<dbReference type="PANTHER" id="PTHR48111:SF40">
    <property type="entry name" value="PHOSPHATE REGULON TRANSCRIPTIONAL REGULATORY PROTEIN PHOB"/>
    <property type="match status" value="1"/>
</dbReference>
<dbReference type="GO" id="GO:0032993">
    <property type="term" value="C:protein-DNA complex"/>
    <property type="evidence" value="ECO:0007669"/>
    <property type="project" value="TreeGrafter"/>
</dbReference>
<feature type="DNA-binding region" description="OmpR/PhoB-type" evidence="5">
    <location>
        <begin position="133"/>
        <end position="230"/>
    </location>
</feature>
<keyword evidence="9" id="KW-1185">Reference proteome</keyword>
<dbReference type="InterPro" id="IPR036388">
    <property type="entry name" value="WH-like_DNA-bd_sf"/>
</dbReference>
<dbReference type="AlphaFoldDB" id="A0A4R6INY6"/>
<keyword evidence="1 4" id="KW-0597">Phosphoprotein</keyword>
<dbReference type="GO" id="GO:0005829">
    <property type="term" value="C:cytosol"/>
    <property type="evidence" value="ECO:0007669"/>
    <property type="project" value="TreeGrafter"/>
</dbReference>
<dbReference type="GO" id="GO:0006355">
    <property type="term" value="P:regulation of DNA-templated transcription"/>
    <property type="evidence" value="ECO:0007669"/>
    <property type="project" value="InterPro"/>
</dbReference>
<dbReference type="CDD" id="cd00383">
    <property type="entry name" value="trans_reg_C"/>
    <property type="match status" value="1"/>
</dbReference>
<reference evidence="8 9" key="1">
    <citation type="submission" date="2019-03" db="EMBL/GenBank/DDBJ databases">
        <title>Genomic Encyclopedia of Archaeal and Bacterial Type Strains, Phase II (KMG-II): from individual species to whole genera.</title>
        <authorList>
            <person name="Goeker M."/>
        </authorList>
    </citation>
    <scope>NUCLEOTIDE SEQUENCE [LARGE SCALE GENOMIC DNA]</scope>
    <source>
        <strain evidence="8 9">DSM 19034</strain>
    </source>
</reference>
<evidence type="ECO:0000256" key="3">
    <source>
        <dbReference type="ARBA" id="ARBA00023125"/>
    </source>
</evidence>
<evidence type="ECO:0000256" key="5">
    <source>
        <dbReference type="PROSITE-ProRule" id="PRU01091"/>
    </source>
</evidence>
<dbReference type="InterPro" id="IPR011006">
    <property type="entry name" value="CheY-like_superfamily"/>
</dbReference>
<evidence type="ECO:0000256" key="1">
    <source>
        <dbReference type="ARBA" id="ARBA00022553"/>
    </source>
</evidence>
<evidence type="ECO:0000313" key="9">
    <source>
        <dbReference type="Proteomes" id="UP000295499"/>
    </source>
</evidence>
<dbReference type="GO" id="GO:0000976">
    <property type="term" value="F:transcription cis-regulatory region binding"/>
    <property type="evidence" value="ECO:0007669"/>
    <property type="project" value="TreeGrafter"/>
</dbReference>
<dbReference type="CDD" id="cd17574">
    <property type="entry name" value="REC_OmpR"/>
    <property type="match status" value="1"/>
</dbReference>
<name>A0A4R6INY6_9SPHI</name>
<dbReference type="Gene3D" id="3.40.50.2300">
    <property type="match status" value="1"/>
</dbReference>
<protein>
    <submittedName>
        <fullName evidence="8">Winged helix family two component transcriptional regulator</fullName>
    </submittedName>
</protein>
<comment type="caution">
    <text evidence="8">The sequence shown here is derived from an EMBL/GenBank/DDBJ whole genome shotgun (WGS) entry which is preliminary data.</text>
</comment>
<proteinExistence type="predicted"/>
<dbReference type="Pfam" id="PF00072">
    <property type="entry name" value="Response_reg"/>
    <property type="match status" value="1"/>
</dbReference>
<dbReference type="OrthoDB" id="9790442at2"/>
<dbReference type="PANTHER" id="PTHR48111">
    <property type="entry name" value="REGULATOR OF RPOS"/>
    <property type="match status" value="1"/>
</dbReference>
<feature type="domain" description="OmpR/PhoB-type" evidence="7">
    <location>
        <begin position="133"/>
        <end position="230"/>
    </location>
</feature>